<dbReference type="Gene3D" id="3.30.450.20">
    <property type="entry name" value="PAS domain"/>
    <property type="match status" value="1"/>
</dbReference>
<evidence type="ECO:0000256" key="4">
    <source>
        <dbReference type="ARBA" id="ARBA00022553"/>
    </source>
</evidence>
<evidence type="ECO:0000259" key="11">
    <source>
        <dbReference type="PROSITE" id="PS50113"/>
    </source>
</evidence>
<dbReference type="InterPro" id="IPR035965">
    <property type="entry name" value="PAS-like_dom_sf"/>
</dbReference>
<dbReference type="Proteomes" id="UP001147700">
    <property type="component" value="Unassembled WGS sequence"/>
</dbReference>
<evidence type="ECO:0000256" key="1">
    <source>
        <dbReference type="ARBA" id="ARBA00000085"/>
    </source>
</evidence>
<dbReference type="Pfam" id="PF00512">
    <property type="entry name" value="HisKA"/>
    <property type="match status" value="1"/>
</dbReference>
<name>A0ABT4RK67_9ACTN</name>
<evidence type="ECO:0000256" key="2">
    <source>
        <dbReference type="ARBA" id="ARBA00004236"/>
    </source>
</evidence>
<dbReference type="GO" id="GO:0005524">
    <property type="term" value="F:ATP binding"/>
    <property type="evidence" value="ECO:0007669"/>
    <property type="project" value="UniProtKB-KW"/>
</dbReference>
<keyword evidence="8" id="KW-0472">Membrane</keyword>
<comment type="caution">
    <text evidence="12">The sequence shown here is derived from an EMBL/GenBank/DDBJ whole genome shotgun (WGS) entry which is preliminary data.</text>
</comment>
<feature type="transmembrane region" description="Helical" evidence="8">
    <location>
        <begin position="117"/>
        <end position="141"/>
    </location>
</feature>
<dbReference type="SUPFAM" id="SSF55785">
    <property type="entry name" value="PYP-like sensor domain (PAS domain)"/>
    <property type="match status" value="1"/>
</dbReference>
<dbReference type="SUPFAM" id="SSF55874">
    <property type="entry name" value="ATPase domain of HSP90 chaperone/DNA topoisomerase II/histidine kinase"/>
    <property type="match status" value="1"/>
</dbReference>
<evidence type="ECO:0000313" key="13">
    <source>
        <dbReference type="Proteomes" id="UP001147700"/>
    </source>
</evidence>
<dbReference type="PANTHER" id="PTHR43304">
    <property type="entry name" value="PHYTOCHROME-LIKE PROTEIN CPH1"/>
    <property type="match status" value="1"/>
</dbReference>
<dbReference type="PANTHER" id="PTHR43304:SF1">
    <property type="entry name" value="PAC DOMAIN-CONTAINING PROTEIN"/>
    <property type="match status" value="1"/>
</dbReference>
<evidence type="ECO:0000313" key="12">
    <source>
        <dbReference type="EMBL" id="MDA0138953.1"/>
    </source>
</evidence>
<dbReference type="RefSeq" id="WP_202954453.1">
    <property type="nucleotide sequence ID" value="NZ_JAPCID010000020.1"/>
</dbReference>
<evidence type="ECO:0000256" key="7">
    <source>
        <dbReference type="ARBA" id="ARBA00023012"/>
    </source>
</evidence>
<dbReference type="InterPro" id="IPR004358">
    <property type="entry name" value="Sig_transdc_His_kin-like_C"/>
</dbReference>
<accession>A0ABT4RK67</accession>
<feature type="transmembrane region" description="Helical" evidence="8">
    <location>
        <begin position="161"/>
        <end position="180"/>
    </location>
</feature>
<dbReference type="InterPro" id="IPR052162">
    <property type="entry name" value="Sensor_kinase/Photoreceptor"/>
</dbReference>
<dbReference type="Pfam" id="PF02518">
    <property type="entry name" value="HATPase_c"/>
    <property type="match status" value="1"/>
</dbReference>
<dbReference type="Gene3D" id="1.10.287.130">
    <property type="match status" value="1"/>
</dbReference>
<dbReference type="NCBIfam" id="TIGR00229">
    <property type="entry name" value="sensory_box"/>
    <property type="match status" value="1"/>
</dbReference>
<dbReference type="PRINTS" id="PR00344">
    <property type="entry name" value="BCTRLSENSOR"/>
</dbReference>
<dbReference type="CDD" id="cd00082">
    <property type="entry name" value="HisKA"/>
    <property type="match status" value="1"/>
</dbReference>
<evidence type="ECO:0000256" key="3">
    <source>
        <dbReference type="ARBA" id="ARBA00012438"/>
    </source>
</evidence>
<keyword evidence="8" id="KW-1133">Transmembrane helix</keyword>
<feature type="domain" description="PAS" evidence="10">
    <location>
        <begin position="186"/>
        <end position="230"/>
    </location>
</feature>
<dbReference type="SMART" id="SM00388">
    <property type="entry name" value="HisKA"/>
    <property type="match status" value="1"/>
</dbReference>
<comment type="subcellular location">
    <subcellularLocation>
        <location evidence="2">Cell membrane</location>
    </subcellularLocation>
</comment>
<evidence type="ECO:0000256" key="8">
    <source>
        <dbReference type="SAM" id="Phobius"/>
    </source>
</evidence>
<dbReference type="CDD" id="cd00130">
    <property type="entry name" value="PAS"/>
    <property type="match status" value="1"/>
</dbReference>
<evidence type="ECO:0000259" key="10">
    <source>
        <dbReference type="PROSITE" id="PS50112"/>
    </source>
</evidence>
<keyword evidence="12" id="KW-0547">Nucleotide-binding</keyword>
<keyword evidence="6" id="KW-0418">Kinase</keyword>
<dbReference type="PROSITE" id="PS50113">
    <property type="entry name" value="PAC"/>
    <property type="match status" value="1"/>
</dbReference>
<dbReference type="InterPro" id="IPR000014">
    <property type="entry name" value="PAS"/>
</dbReference>
<sequence>MSGPGERGLRDAARHLGAVLPHGHSLPEAEWQSRQRGLRWLLWAHVVAIPIISLLFDQGVAEAALDTFTPSFFAVLAQLRKGSRRVQSLIVTVGLLSCSALIVHITGGLIQAYFHFFVMVAALSLYEDWLPFATAVLYVGIQQTITAEIVDYDEANSPWRWALVHSAFIAALSFVCLATWRASARDREAFRSLVESLEEGVVMIDRDGQMVAANPSATRILGMDPGEILSAYGTDDEWQFVDETGQPLPLRETPLFITGHTGEPQVSVVAGLRRRRGETRWLAVSTRAVESDREPPYTIVVSFTDVTEEREAAEALERSNTELSQFAYIASHDLSEPLRMVSSYLGLLRRRYHGRLDDDADEFIEYAVNGAARMRSLIEGLLEYSRAGRGEDPLEPVELADVTAVVLQSLAAAMVEASAQIEIGDLPTVMGNRAQLEQLLQNLVANALKFRRDGRAQVWVRAEGEAGGMAQIAVADGGIGIPREKREQVFEMFQRAHDREAYEGTGIGLAVCRKIVERHGGRIWVDEREGGGTVFRFTLPSG</sequence>
<evidence type="ECO:0000259" key="9">
    <source>
        <dbReference type="PROSITE" id="PS50109"/>
    </source>
</evidence>
<dbReference type="PROSITE" id="PS50112">
    <property type="entry name" value="PAS"/>
    <property type="match status" value="1"/>
</dbReference>
<feature type="transmembrane region" description="Helical" evidence="8">
    <location>
        <begin position="89"/>
        <end position="110"/>
    </location>
</feature>
<dbReference type="InterPro" id="IPR003594">
    <property type="entry name" value="HATPase_dom"/>
</dbReference>
<keyword evidence="5" id="KW-0808">Transferase</keyword>
<keyword evidence="12" id="KW-0067">ATP-binding</keyword>
<dbReference type="PROSITE" id="PS50109">
    <property type="entry name" value="HIS_KIN"/>
    <property type="match status" value="1"/>
</dbReference>
<keyword evidence="7" id="KW-0902">Two-component regulatory system</keyword>
<dbReference type="InterPro" id="IPR003661">
    <property type="entry name" value="HisK_dim/P_dom"/>
</dbReference>
<dbReference type="EMBL" id="JAPCID010000020">
    <property type="protein sequence ID" value="MDA0138953.1"/>
    <property type="molecule type" value="Genomic_DNA"/>
</dbReference>
<keyword evidence="8" id="KW-0812">Transmembrane</keyword>
<feature type="domain" description="Histidine kinase" evidence="9">
    <location>
        <begin position="329"/>
        <end position="542"/>
    </location>
</feature>
<dbReference type="InterPro" id="IPR005467">
    <property type="entry name" value="His_kinase_dom"/>
</dbReference>
<dbReference type="SMART" id="SM00091">
    <property type="entry name" value="PAS"/>
    <property type="match status" value="1"/>
</dbReference>
<dbReference type="SUPFAM" id="SSF47384">
    <property type="entry name" value="Homodimeric domain of signal transducing histidine kinase"/>
    <property type="match status" value="1"/>
</dbReference>
<evidence type="ECO:0000256" key="6">
    <source>
        <dbReference type="ARBA" id="ARBA00022777"/>
    </source>
</evidence>
<keyword evidence="13" id="KW-1185">Reference proteome</keyword>
<dbReference type="Pfam" id="PF13426">
    <property type="entry name" value="PAS_9"/>
    <property type="match status" value="1"/>
</dbReference>
<dbReference type="SMART" id="SM00387">
    <property type="entry name" value="HATPase_c"/>
    <property type="match status" value="1"/>
</dbReference>
<keyword evidence="4" id="KW-0597">Phosphoprotein</keyword>
<reference evidence="12" key="1">
    <citation type="submission" date="2022-10" db="EMBL/GenBank/DDBJ databases">
        <title>The WGS of Solirubrobacter sp. CPCC 204708.</title>
        <authorList>
            <person name="Jiang Z."/>
        </authorList>
    </citation>
    <scope>NUCLEOTIDE SEQUENCE</scope>
    <source>
        <strain evidence="12">CPCC 204708</strain>
    </source>
</reference>
<proteinExistence type="predicted"/>
<gene>
    <name evidence="12" type="ORF">OJ962_15735</name>
</gene>
<dbReference type="Gene3D" id="3.30.565.10">
    <property type="entry name" value="Histidine kinase-like ATPase, C-terminal domain"/>
    <property type="match status" value="1"/>
</dbReference>
<feature type="domain" description="PAC" evidence="11">
    <location>
        <begin position="266"/>
        <end position="318"/>
    </location>
</feature>
<dbReference type="InterPro" id="IPR036097">
    <property type="entry name" value="HisK_dim/P_sf"/>
</dbReference>
<dbReference type="EC" id="2.7.13.3" evidence="3"/>
<dbReference type="InterPro" id="IPR036890">
    <property type="entry name" value="HATPase_C_sf"/>
</dbReference>
<evidence type="ECO:0000256" key="5">
    <source>
        <dbReference type="ARBA" id="ARBA00022679"/>
    </source>
</evidence>
<dbReference type="InterPro" id="IPR000700">
    <property type="entry name" value="PAS-assoc_C"/>
</dbReference>
<organism evidence="12 13">
    <name type="scientific">Solirubrobacter deserti</name>
    <dbReference type="NCBI Taxonomy" id="2282478"/>
    <lineage>
        <taxon>Bacteria</taxon>
        <taxon>Bacillati</taxon>
        <taxon>Actinomycetota</taxon>
        <taxon>Thermoleophilia</taxon>
        <taxon>Solirubrobacterales</taxon>
        <taxon>Solirubrobacteraceae</taxon>
        <taxon>Solirubrobacter</taxon>
    </lineage>
</organism>
<protein>
    <recommendedName>
        <fullName evidence="3">histidine kinase</fullName>
        <ecNumber evidence="3">2.7.13.3</ecNumber>
    </recommendedName>
</protein>
<comment type="catalytic activity">
    <reaction evidence="1">
        <text>ATP + protein L-histidine = ADP + protein N-phospho-L-histidine.</text>
        <dbReference type="EC" id="2.7.13.3"/>
    </reaction>
</comment>